<reference evidence="3 4" key="1">
    <citation type="journal article" date="2011" name="Front. Microbiol.">
        <title>Genomic signatures of strain selection and enhancement in Bacillus atrophaeus var. globigii, a historical biowarfare simulant.</title>
        <authorList>
            <person name="Gibbons H.S."/>
            <person name="Broomall S.M."/>
            <person name="McNew L.A."/>
            <person name="Daligault H."/>
            <person name="Chapman C."/>
            <person name="Bruce D."/>
            <person name="Karavis M."/>
            <person name="Krepps M."/>
            <person name="McGregor P.A."/>
            <person name="Hong C."/>
            <person name="Park K.H."/>
            <person name="Akmal A."/>
            <person name="Feldman A."/>
            <person name="Lin J.S."/>
            <person name="Chang W.E."/>
            <person name="Higgs B.W."/>
            <person name="Demirev P."/>
            <person name="Lindquist J."/>
            <person name="Liem A."/>
            <person name="Fochler E."/>
            <person name="Read T.D."/>
            <person name="Tapia R."/>
            <person name="Johnson S."/>
            <person name="Bishop-Lilly K.A."/>
            <person name="Detter C."/>
            <person name="Han C."/>
            <person name="Sozhamannan S."/>
            <person name="Rosenzweig C.N."/>
            <person name="Skowronski E.W."/>
        </authorList>
    </citation>
    <scope>NUCLEOTIDE SEQUENCE [LARGE SCALE GENOMIC DNA]</scope>
    <source>
        <strain evidence="3 4">PIT1</strain>
    </source>
</reference>
<keyword evidence="4" id="KW-1185">Reference proteome</keyword>
<keyword evidence="1" id="KW-0472">Membrane</keyword>
<evidence type="ECO:0000256" key="1">
    <source>
        <dbReference type="SAM" id="Phobius"/>
    </source>
</evidence>
<sequence length="165" mass="18788">MKQEWTPVDPRYTHYLQLHALVAMGVIAIVIAVQYFIARWGAVLPAWFWSFGIWAAITLLLLLLWAPRRFMYTGYCVTDDLLLLRQGALWRAQRGVPFNRIQHVEVKESLFARLFGLASVVIYTAGSQGADLEVPGLRKADAEAIQHRLLNEMAQQEFEGEGDDI</sequence>
<dbReference type="Proteomes" id="UP000288279">
    <property type="component" value="Unassembled WGS sequence"/>
</dbReference>
<evidence type="ECO:0000313" key="4">
    <source>
        <dbReference type="Proteomes" id="UP000288279"/>
    </source>
</evidence>
<keyword evidence="1" id="KW-0812">Transmembrane</keyword>
<proteinExistence type="predicted"/>
<accession>A0A432ZF13</accession>
<dbReference type="PANTHER" id="PTHR34473">
    <property type="entry name" value="UPF0699 TRANSMEMBRANE PROTEIN YDBS"/>
    <property type="match status" value="1"/>
</dbReference>
<feature type="domain" description="YdbS-like PH" evidence="2">
    <location>
        <begin position="73"/>
        <end position="148"/>
    </location>
</feature>
<dbReference type="Pfam" id="PF03703">
    <property type="entry name" value="bPH_2"/>
    <property type="match status" value="1"/>
</dbReference>
<feature type="transmembrane region" description="Helical" evidence="1">
    <location>
        <begin position="20"/>
        <end position="40"/>
    </location>
</feature>
<dbReference type="EMBL" id="PIQG01000004">
    <property type="protein sequence ID" value="RUO76511.1"/>
    <property type="molecule type" value="Genomic_DNA"/>
</dbReference>
<protein>
    <recommendedName>
        <fullName evidence="2">YdbS-like PH domain-containing protein</fullName>
    </recommendedName>
</protein>
<organism evidence="3 4">
    <name type="scientific">Pseudidiomarina taiwanensis</name>
    <dbReference type="NCBI Taxonomy" id="337250"/>
    <lineage>
        <taxon>Bacteria</taxon>
        <taxon>Pseudomonadati</taxon>
        <taxon>Pseudomonadota</taxon>
        <taxon>Gammaproteobacteria</taxon>
        <taxon>Alteromonadales</taxon>
        <taxon>Idiomarinaceae</taxon>
        <taxon>Pseudidiomarina</taxon>
    </lineage>
</organism>
<dbReference type="OrthoDB" id="1750577at2"/>
<name>A0A432ZF13_9GAMM</name>
<dbReference type="PANTHER" id="PTHR34473:SF2">
    <property type="entry name" value="UPF0699 TRANSMEMBRANE PROTEIN YDBT"/>
    <property type="match status" value="1"/>
</dbReference>
<dbReference type="AlphaFoldDB" id="A0A432ZF13"/>
<evidence type="ECO:0000313" key="3">
    <source>
        <dbReference type="EMBL" id="RUO76511.1"/>
    </source>
</evidence>
<keyword evidence="1" id="KW-1133">Transmembrane helix</keyword>
<feature type="transmembrane region" description="Helical" evidence="1">
    <location>
        <begin position="46"/>
        <end position="65"/>
    </location>
</feature>
<dbReference type="InterPro" id="IPR005182">
    <property type="entry name" value="YdbS-like_PH"/>
</dbReference>
<gene>
    <name evidence="3" type="ORF">CWI83_09150</name>
</gene>
<comment type="caution">
    <text evidence="3">The sequence shown here is derived from an EMBL/GenBank/DDBJ whole genome shotgun (WGS) entry which is preliminary data.</text>
</comment>
<evidence type="ECO:0000259" key="2">
    <source>
        <dbReference type="Pfam" id="PF03703"/>
    </source>
</evidence>
<dbReference type="RefSeq" id="WP_126828300.1">
    <property type="nucleotide sequence ID" value="NZ_PIQG01000004.1"/>
</dbReference>